<evidence type="ECO:0000259" key="1">
    <source>
        <dbReference type="Pfam" id="PF00078"/>
    </source>
</evidence>
<comment type="caution">
    <text evidence="2">The sequence shown here is derived from an EMBL/GenBank/DDBJ whole genome shotgun (WGS) entry which is preliminary data.</text>
</comment>
<dbReference type="OrthoDB" id="7480412at2759"/>
<organism evidence="2 3">
    <name type="scientific">Eumeta variegata</name>
    <name type="common">Bagworm moth</name>
    <name type="synonym">Eumeta japonica</name>
    <dbReference type="NCBI Taxonomy" id="151549"/>
    <lineage>
        <taxon>Eukaryota</taxon>
        <taxon>Metazoa</taxon>
        <taxon>Ecdysozoa</taxon>
        <taxon>Arthropoda</taxon>
        <taxon>Hexapoda</taxon>
        <taxon>Insecta</taxon>
        <taxon>Pterygota</taxon>
        <taxon>Neoptera</taxon>
        <taxon>Endopterygota</taxon>
        <taxon>Lepidoptera</taxon>
        <taxon>Glossata</taxon>
        <taxon>Ditrysia</taxon>
        <taxon>Tineoidea</taxon>
        <taxon>Psychidae</taxon>
        <taxon>Oiketicinae</taxon>
        <taxon>Eumeta</taxon>
    </lineage>
</organism>
<dbReference type="EMBL" id="BGZK01000097">
    <property type="protein sequence ID" value="GBP18476.1"/>
    <property type="molecule type" value="Genomic_DNA"/>
</dbReference>
<dbReference type="InterPro" id="IPR000477">
    <property type="entry name" value="RT_dom"/>
</dbReference>
<name>A0A4C1TXZ1_EUMVA</name>
<dbReference type="Proteomes" id="UP000299102">
    <property type="component" value="Unassembled WGS sequence"/>
</dbReference>
<sequence>MGESRIQLETSGKKFKIERGVRKGDSLSPKLFSAALENIFHKLDLDNFGLNKQSAQLNHLRFTDDIFLFEENPTHLKKMIELLNGEKQQKWRWTSHIIRDSQEKWSKSVTNWYPRDGKRNRGRQQTRREDDLKLTAGHQWRKVARDRTQWKLLEEAYGKRHNEL</sequence>
<proteinExistence type="predicted"/>
<evidence type="ECO:0000313" key="2">
    <source>
        <dbReference type="EMBL" id="GBP18476.1"/>
    </source>
</evidence>
<feature type="domain" description="Reverse transcriptase" evidence="1">
    <location>
        <begin position="11"/>
        <end position="83"/>
    </location>
</feature>
<gene>
    <name evidence="2" type="ORF">EVAR_93881_1</name>
</gene>
<keyword evidence="3" id="KW-1185">Reference proteome</keyword>
<dbReference type="AlphaFoldDB" id="A0A4C1TXZ1"/>
<accession>A0A4C1TXZ1</accession>
<dbReference type="PANTHER" id="PTHR47027:SF8">
    <property type="entry name" value="RIBONUCLEASE H"/>
    <property type="match status" value="1"/>
</dbReference>
<evidence type="ECO:0000313" key="3">
    <source>
        <dbReference type="Proteomes" id="UP000299102"/>
    </source>
</evidence>
<dbReference type="PANTHER" id="PTHR47027">
    <property type="entry name" value="REVERSE TRANSCRIPTASE DOMAIN-CONTAINING PROTEIN"/>
    <property type="match status" value="1"/>
</dbReference>
<dbReference type="Pfam" id="PF00078">
    <property type="entry name" value="RVT_1"/>
    <property type="match status" value="1"/>
</dbReference>
<protein>
    <recommendedName>
        <fullName evidence="1">Reverse transcriptase domain-containing protein</fullName>
    </recommendedName>
</protein>
<reference evidence="2 3" key="1">
    <citation type="journal article" date="2019" name="Commun. Biol.">
        <title>The bagworm genome reveals a unique fibroin gene that provides high tensile strength.</title>
        <authorList>
            <person name="Kono N."/>
            <person name="Nakamura H."/>
            <person name="Ohtoshi R."/>
            <person name="Tomita M."/>
            <person name="Numata K."/>
            <person name="Arakawa K."/>
        </authorList>
    </citation>
    <scope>NUCLEOTIDE SEQUENCE [LARGE SCALE GENOMIC DNA]</scope>
</reference>